<keyword evidence="1" id="KW-0067">ATP-binding</keyword>
<protein>
    <recommendedName>
        <fullName evidence="2">ATP-grasp domain-containing protein</fullName>
    </recommendedName>
</protein>
<dbReference type="InterPro" id="IPR011761">
    <property type="entry name" value="ATP-grasp"/>
</dbReference>
<name>S6BKJ1_METRE</name>
<evidence type="ECO:0000313" key="4">
    <source>
        <dbReference type="Proteomes" id="UP000015503"/>
    </source>
</evidence>
<sequence length="426" mass="47435">MTIKVLVFPCGSEIGLEIHSALKYAKDVELYGVSSVSDHGEFVYARYRQIDAHVDSDEFIPQLNRLIGEWQIDLVVPAHDSVILKLAEEQGRLAARATVPEVELARICRNKNATYAHFAGCDFVPDAVSGLASNYPIFAKPAVGQGSQGVELVRDASRHQQLLDSGIEYVFSEYLPGEEFTVDCISDGQGVLLKASPRERARVKSGISVRTRPIELGAEVDAIAACIAEAFRFKGGWFFQVKRARDGRLKLLEVAPRTAGSMGLSRNLGINYPLLSLYAYSGLAFSVIAQRYPIQMDRALKNCFKVELDFDRVYLDLDDTLILRGAVNALLMALLYQWLAKGVEIVLITRHAGCPRETLARYRIAPEIFAEIIHLQDGTPKSRAIGQRERSIFIDDAYRERLDVSTSLGIPVFDLDAIEQLLDWRA</sequence>
<dbReference type="STRING" id="1245471.PCA10_40170"/>
<dbReference type="KEGG" id="pre:PCA10_40170"/>
<evidence type="ECO:0000313" key="3">
    <source>
        <dbReference type="EMBL" id="BAN49749.1"/>
    </source>
</evidence>
<dbReference type="Gene3D" id="3.40.50.20">
    <property type="match status" value="1"/>
</dbReference>
<dbReference type="SUPFAM" id="SSF56059">
    <property type="entry name" value="Glutathione synthetase ATP-binding domain-like"/>
    <property type="match status" value="1"/>
</dbReference>
<accession>S6BKJ1</accession>
<dbReference type="AlphaFoldDB" id="S6BKJ1"/>
<dbReference type="eggNOG" id="COG2232">
    <property type="taxonomic scope" value="Bacteria"/>
</dbReference>
<feature type="domain" description="ATP-grasp" evidence="2">
    <location>
        <begin position="91"/>
        <end position="281"/>
    </location>
</feature>
<evidence type="ECO:0000256" key="1">
    <source>
        <dbReference type="PROSITE-ProRule" id="PRU00409"/>
    </source>
</evidence>
<organism evidence="3 4">
    <name type="scientific">Metapseudomonas resinovorans NBRC 106553</name>
    <dbReference type="NCBI Taxonomy" id="1245471"/>
    <lineage>
        <taxon>Bacteria</taxon>
        <taxon>Pseudomonadati</taxon>
        <taxon>Pseudomonadota</taxon>
        <taxon>Gammaproteobacteria</taxon>
        <taxon>Pseudomonadales</taxon>
        <taxon>Pseudomonadaceae</taxon>
        <taxon>Metapseudomonas</taxon>
    </lineage>
</organism>
<dbReference type="Proteomes" id="UP000015503">
    <property type="component" value="Chromosome"/>
</dbReference>
<gene>
    <name evidence="3" type="ORF">PCA10_40170</name>
</gene>
<dbReference type="PATRIC" id="fig|1245471.3.peg.4060"/>
<proteinExistence type="predicted"/>
<dbReference type="HOGENOM" id="CLU_052967_0_0_6"/>
<dbReference type="Pfam" id="PF15632">
    <property type="entry name" value="ATPgrasp_Ter"/>
    <property type="match status" value="1"/>
</dbReference>
<keyword evidence="4" id="KW-1185">Reference proteome</keyword>
<keyword evidence="1" id="KW-0547">Nucleotide-binding</keyword>
<dbReference type="RefSeq" id="WP_016493883.1">
    <property type="nucleotide sequence ID" value="NC_021499.1"/>
</dbReference>
<dbReference type="EMBL" id="AP013068">
    <property type="protein sequence ID" value="BAN49749.1"/>
    <property type="molecule type" value="Genomic_DNA"/>
</dbReference>
<dbReference type="GO" id="GO:0046872">
    <property type="term" value="F:metal ion binding"/>
    <property type="evidence" value="ECO:0007669"/>
    <property type="project" value="InterPro"/>
</dbReference>
<dbReference type="GO" id="GO:0005524">
    <property type="term" value="F:ATP binding"/>
    <property type="evidence" value="ECO:0007669"/>
    <property type="project" value="UniProtKB-UniRule"/>
</dbReference>
<evidence type="ECO:0000259" key="2">
    <source>
        <dbReference type="PROSITE" id="PS50975"/>
    </source>
</evidence>
<dbReference type="OrthoDB" id="9803907at2"/>
<reference evidence="3 4" key="1">
    <citation type="journal article" date="2013" name="Genome Announc.">
        <title>Complete Genome Sequence of the Carbazole Degrader Pseudomonas resinovorans Strain CA10 (NBRC 106553).</title>
        <authorList>
            <person name="Shintani M."/>
            <person name="Hosoyama A."/>
            <person name="Ohji S."/>
            <person name="Tsuchikane K."/>
            <person name="Takarada H."/>
            <person name="Yamazoe A."/>
            <person name="Fujita N."/>
            <person name="Nojiri H."/>
        </authorList>
    </citation>
    <scope>NUCLEOTIDE SEQUENCE [LARGE SCALE GENOMIC DNA]</scope>
    <source>
        <strain evidence="3 4">NBRC 106553</strain>
    </source>
</reference>
<dbReference type="Gene3D" id="3.30.470.20">
    <property type="entry name" value="ATP-grasp fold, B domain"/>
    <property type="match status" value="1"/>
</dbReference>
<dbReference type="PROSITE" id="PS50975">
    <property type="entry name" value="ATP_GRASP"/>
    <property type="match status" value="1"/>
</dbReference>